<dbReference type="GO" id="GO:0003941">
    <property type="term" value="F:L-serine ammonia-lyase activity"/>
    <property type="evidence" value="ECO:0007669"/>
    <property type="project" value="TreeGrafter"/>
</dbReference>
<proteinExistence type="inferred from homology"/>
<name>A0A7X0TX85_9ACTN</name>
<feature type="compositionally biased region" description="Polar residues" evidence="9">
    <location>
        <begin position="201"/>
        <end position="211"/>
    </location>
</feature>
<comment type="caution">
    <text evidence="11">The sequence shown here is derived from an EMBL/GenBank/DDBJ whole genome shotgun (WGS) entry which is preliminary data.</text>
</comment>
<dbReference type="GO" id="GO:0009097">
    <property type="term" value="P:isoleucine biosynthetic process"/>
    <property type="evidence" value="ECO:0007669"/>
    <property type="project" value="TreeGrafter"/>
</dbReference>
<evidence type="ECO:0000313" key="12">
    <source>
        <dbReference type="Proteomes" id="UP000565579"/>
    </source>
</evidence>
<keyword evidence="6" id="KW-0456">Lyase</keyword>
<dbReference type="Pfam" id="PF00291">
    <property type="entry name" value="PALP"/>
    <property type="match status" value="1"/>
</dbReference>
<gene>
    <name evidence="11" type="ORF">HD593_001755</name>
</gene>
<dbReference type="PANTHER" id="PTHR48078">
    <property type="entry name" value="THREONINE DEHYDRATASE, MITOCHONDRIAL-RELATED"/>
    <property type="match status" value="1"/>
</dbReference>
<evidence type="ECO:0000256" key="7">
    <source>
        <dbReference type="ARBA" id="ARBA00025527"/>
    </source>
</evidence>
<dbReference type="Gene3D" id="3.40.50.1100">
    <property type="match status" value="2"/>
</dbReference>
<dbReference type="InterPro" id="IPR001926">
    <property type="entry name" value="TrpB-like_PALP"/>
</dbReference>
<feature type="domain" description="Tryptophan synthase beta chain-like PALP" evidence="10">
    <location>
        <begin position="23"/>
        <end position="175"/>
    </location>
</feature>
<reference evidence="11 12" key="1">
    <citation type="submission" date="2020-08" db="EMBL/GenBank/DDBJ databases">
        <title>Sequencing the genomes of 1000 actinobacteria strains.</title>
        <authorList>
            <person name="Klenk H.-P."/>
        </authorList>
    </citation>
    <scope>NUCLEOTIDE SEQUENCE [LARGE SCALE GENOMIC DNA]</scope>
    <source>
        <strain evidence="11 12">DSM 43768</strain>
    </source>
</reference>
<comment type="cofactor">
    <cofactor evidence="2">
        <name>pyridoxal 5'-phosphate</name>
        <dbReference type="ChEBI" id="CHEBI:597326"/>
    </cofactor>
</comment>
<dbReference type="Proteomes" id="UP000565579">
    <property type="component" value="Unassembled WGS sequence"/>
</dbReference>
<dbReference type="GO" id="GO:0006567">
    <property type="term" value="P:L-threonine catabolic process"/>
    <property type="evidence" value="ECO:0007669"/>
    <property type="project" value="TreeGrafter"/>
</dbReference>
<dbReference type="FunFam" id="3.40.50.1100:FF:000005">
    <property type="entry name" value="Threonine dehydratase catabolic"/>
    <property type="match status" value="1"/>
</dbReference>
<evidence type="ECO:0000256" key="8">
    <source>
        <dbReference type="ARBA" id="ARBA00031427"/>
    </source>
</evidence>
<accession>A0A7X0TX85</accession>
<dbReference type="InterPro" id="IPR050147">
    <property type="entry name" value="Ser/Thr_Dehydratase"/>
</dbReference>
<dbReference type="SUPFAM" id="SSF53686">
    <property type="entry name" value="Tryptophan synthase beta subunit-like PLP-dependent enzymes"/>
    <property type="match status" value="1"/>
</dbReference>
<keyword evidence="5" id="KW-0663">Pyridoxal phosphate</keyword>
<evidence type="ECO:0000256" key="3">
    <source>
        <dbReference type="ARBA" id="ARBA00010869"/>
    </source>
</evidence>
<dbReference type="InterPro" id="IPR036052">
    <property type="entry name" value="TrpB-like_PALP_sf"/>
</dbReference>
<organism evidence="11 12">
    <name type="scientific">Nonomuraea rubra</name>
    <dbReference type="NCBI Taxonomy" id="46180"/>
    <lineage>
        <taxon>Bacteria</taxon>
        <taxon>Bacillati</taxon>
        <taxon>Actinomycetota</taxon>
        <taxon>Actinomycetes</taxon>
        <taxon>Streptosporangiales</taxon>
        <taxon>Streptosporangiaceae</taxon>
        <taxon>Nonomuraea</taxon>
    </lineage>
</organism>
<comment type="similarity">
    <text evidence="3">Belongs to the serine/threonine dehydratase family.</text>
</comment>
<dbReference type="AlphaFoldDB" id="A0A7X0TX85"/>
<comment type="catalytic activity">
    <reaction evidence="1">
        <text>L-threonine = 2-oxobutanoate + NH4(+)</text>
        <dbReference type="Rhea" id="RHEA:22108"/>
        <dbReference type="ChEBI" id="CHEBI:16763"/>
        <dbReference type="ChEBI" id="CHEBI:28938"/>
        <dbReference type="ChEBI" id="CHEBI:57926"/>
        <dbReference type="EC" id="4.3.1.19"/>
    </reaction>
</comment>
<dbReference type="EC" id="4.3.1.19" evidence="4"/>
<evidence type="ECO:0000313" key="11">
    <source>
        <dbReference type="EMBL" id="MBB6546960.1"/>
    </source>
</evidence>
<feature type="compositionally biased region" description="Low complexity" evidence="9">
    <location>
        <begin position="234"/>
        <end position="247"/>
    </location>
</feature>
<evidence type="ECO:0000256" key="6">
    <source>
        <dbReference type="ARBA" id="ARBA00023239"/>
    </source>
</evidence>
<comment type="function">
    <text evidence="7">Catalyzes the anaerobic formation of alpha-ketobutyrate and ammonia from threonine in a two-step reaction. The first step involved a dehydration of threonine and a production of enamine intermediates (aminocrotonate), which tautomerizes to its imine form (iminobutyrate). Both intermediates are unstable and short-lived. The second step is the nonenzymatic hydrolysis of the enamine/imine intermediates to form 2-ketobutyrate and free ammonia. In the low water environment of the cell, the second step is accelerated by RidA.</text>
</comment>
<keyword evidence="12" id="KW-1185">Reference proteome</keyword>
<evidence type="ECO:0000256" key="1">
    <source>
        <dbReference type="ARBA" id="ARBA00001274"/>
    </source>
</evidence>
<evidence type="ECO:0000256" key="4">
    <source>
        <dbReference type="ARBA" id="ARBA00012096"/>
    </source>
</evidence>
<evidence type="ECO:0000259" key="10">
    <source>
        <dbReference type="Pfam" id="PF00291"/>
    </source>
</evidence>
<evidence type="ECO:0000256" key="9">
    <source>
        <dbReference type="SAM" id="MobiDB-lite"/>
    </source>
</evidence>
<feature type="region of interest" description="Disordered" evidence="9">
    <location>
        <begin position="201"/>
        <end position="247"/>
    </location>
</feature>
<dbReference type="EMBL" id="JACHMI010000001">
    <property type="protein sequence ID" value="MBB6546960.1"/>
    <property type="molecule type" value="Genomic_DNA"/>
</dbReference>
<dbReference type="PANTHER" id="PTHR48078:SF6">
    <property type="entry name" value="L-THREONINE DEHYDRATASE CATABOLIC TDCB"/>
    <property type="match status" value="1"/>
</dbReference>
<dbReference type="GO" id="GO:0006565">
    <property type="term" value="P:L-serine catabolic process"/>
    <property type="evidence" value="ECO:0007669"/>
    <property type="project" value="TreeGrafter"/>
</dbReference>
<evidence type="ECO:0000256" key="5">
    <source>
        <dbReference type="ARBA" id="ARBA00022898"/>
    </source>
</evidence>
<dbReference type="GO" id="GO:0004794">
    <property type="term" value="F:threonine deaminase activity"/>
    <property type="evidence" value="ECO:0007669"/>
    <property type="project" value="UniProtKB-EC"/>
</dbReference>
<evidence type="ECO:0000256" key="2">
    <source>
        <dbReference type="ARBA" id="ARBA00001933"/>
    </source>
</evidence>
<protein>
    <recommendedName>
        <fullName evidence="4">threonine ammonia-lyase</fullName>
        <ecNumber evidence="4">4.3.1.19</ecNumber>
    </recommendedName>
    <alternativeName>
        <fullName evidence="8">Threonine deaminase</fullName>
    </alternativeName>
</protein>
<sequence length="247" mass="26060">MNTTTAMPLERIREAESAVSARLAVTPLVELRGLTTPEGRTILIKAEGLQPTGSFKVRGALNRIVRLSEAERAAGVVAYSTGNHAQAVAWAARAFGIAAAVVMSPEVPHNKVEATRRLGADVVMAAATSDARRAMAERLAHERGAALVAPYDDLNVIAGQATVATEILRQTHHEPPAAPSTCRSVEAGCWPASLPLSSTCIQPHRSSVSSRNWRRTHGAASGQEYCPGSTGQASPSRTPSRSRSLDA</sequence>